<evidence type="ECO:0000256" key="1">
    <source>
        <dbReference type="SAM" id="MobiDB-lite"/>
    </source>
</evidence>
<evidence type="ECO:0000256" key="2">
    <source>
        <dbReference type="SAM" id="Phobius"/>
    </source>
</evidence>
<proteinExistence type="predicted"/>
<organism evidence="4 5">
    <name type="scientific">Argiope bruennichi</name>
    <name type="common">Wasp spider</name>
    <name type="synonym">Aranea bruennichi</name>
    <dbReference type="NCBI Taxonomy" id="94029"/>
    <lineage>
        <taxon>Eukaryota</taxon>
        <taxon>Metazoa</taxon>
        <taxon>Ecdysozoa</taxon>
        <taxon>Arthropoda</taxon>
        <taxon>Chelicerata</taxon>
        <taxon>Arachnida</taxon>
        <taxon>Araneae</taxon>
        <taxon>Araneomorphae</taxon>
        <taxon>Entelegynae</taxon>
        <taxon>Araneoidea</taxon>
        <taxon>Araneidae</taxon>
        <taxon>Argiope</taxon>
    </lineage>
</organism>
<keyword evidence="2" id="KW-0812">Transmembrane</keyword>
<dbReference type="AlphaFoldDB" id="A0A8T0G294"/>
<keyword evidence="2" id="KW-1133">Transmembrane helix</keyword>
<evidence type="ECO:0000313" key="5">
    <source>
        <dbReference type="Proteomes" id="UP000807504"/>
    </source>
</evidence>
<gene>
    <name evidence="4" type="ORF">HNY73_000564</name>
</gene>
<feature type="region of interest" description="Disordered" evidence="1">
    <location>
        <begin position="254"/>
        <end position="273"/>
    </location>
</feature>
<feature type="transmembrane region" description="Helical" evidence="2">
    <location>
        <begin position="206"/>
        <end position="226"/>
    </location>
</feature>
<comment type="caution">
    <text evidence="4">The sequence shown here is derived from an EMBL/GenBank/DDBJ whole genome shotgun (WGS) entry which is preliminary data.</text>
</comment>
<keyword evidence="3" id="KW-0732">Signal</keyword>
<name>A0A8T0G294_ARGBR</name>
<keyword evidence="2" id="KW-0472">Membrane</keyword>
<reference evidence="4" key="1">
    <citation type="journal article" date="2020" name="bioRxiv">
        <title>Chromosome-level reference genome of the European wasp spider Argiope bruennichi: a resource for studies on range expansion and evolutionary adaptation.</title>
        <authorList>
            <person name="Sheffer M.M."/>
            <person name="Hoppe A."/>
            <person name="Krehenwinkel H."/>
            <person name="Uhl G."/>
            <person name="Kuss A.W."/>
            <person name="Jensen L."/>
            <person name="Jensen C."/>
            <person name="Gillespie R.G."/>
            <person name="Hoff K.J."/>
            <person name="Prost S."/>
        </authorList>
    </citation>
    <scope>NUCLEOTIDE SEQUENCE</scope>
</reference>
<dbReference type="Proteomes" id="UP000807504">
    <property type="component" value="Unassembled WGS sequence"/>
</dbReference>
<feature type="chain" id="PRO_5035768278" evidence="3">
    <location>
        <begin position="25"/>
        <end position="273"/>
    </location>
</feature>
<protein>
    <submittedName>
        <fullName evidence="4">Uncharacterized protein</fullName>
    </submittedName>
</protein>
<dbReference type="EMBL" id="JABXBU010000001">
    <property type="protein sequence ID" value="KAF8796150.1"/>
    <property type="molecule type" value="Genomic_DNA"/>
</dbReference>
<evidence type="ECO:0000256" key="3">
    <source>
        <dbReference type="SAM" id="SignalP"/>
    </source>
</evidence>
<evidence type="ECO:0000313" key="4">
    <source>
        <dbReference type="EMBL" id="KAF8796150.1"/>
    </source>
</evidence>
<feature type="signal peptide" evidence="3">
    <location>
        <begin position="1"/>
        <end position="24"/>
    </location>
</feature>
<accession>A0A8T0G294</accession>
<keyword evidence="5" id="KW-1185">Reference proteome</keyword>
<sequence>MADLVKTIAISSVFCILCAFSAISVDPESFKQDVKAKLNLQEETLALKYYHSFKDYMRYILQSIYSMKSKAIGGIDYIIDLYGKLTSTYWFQCIQGYFVTGFPQPIKEVVRDVKDSEAVEDAQDFIRVWIWKPIRNINVTEIQLSLKRNLRRLQESDAFRRPHKFLVCCIVDVVRRTANYCCNDALLSGKEICEQQWSEMPLVQKFQWFVSGFAACFMITYIYNYIKELREEFNTFEEFLEAVEERKYPLDEMNKKSHKHSNLFTEDGTTDEE</sequence>
<reference evidence="4" key="2">
    <citation type="submission" date="2020-06" db="EMBL/GenBank/DDBJ databases">
        <authorList>
            <person name="Sheffer M."/>
        </authorList>
    </citation>
    <scope>NUCLEOTIDE SEQUENCE</scope>
</reference>